<dbReference type="InterPro" id="IPR036291">
    <property type="entry name" value="NAD(P)-bd_dom_sf"/>
</dbReference>
<evidence type="ECO:0000313" key="3">
    <source>
        <dbReference type="EMBL" id="GIM78805.1"/>
    </source>
</evidence>
<dbReference type="AlphaFoldDB" id="A0A919VXS1"/>
<dbReference type="Gene3D" id="3.40.50.720">
    <property type="entry name" value="NAD(P)-binding Rossmann-like Domain"/>
    <property type="match status" value="1"/>
</dbReference>
<dbReference type="SUPFAM" id="SSF51735">
    <property type="entry name" value="NAD(P)-binding Rossmann-fold domains"/>
    <property type="match status" value="1"/>
</dbReference>
<reference evidence="3" key="1">
    <citation type="submission" date="2021-03" db="EMBL/GenBank/DDBJ databases">
        <title>Whole genome shotgun sequence of Actinoplanes consettensis NBRC 14913.</title>
        <authorList>
            <person name="Komaki H."/>
            <person name="Tamura T."/>
        </authorList>
    </citation>
    <scope>NUCLEOTIDE SEQUENCE</scope>
    <source>
        <strain evidence="3">NBRC 14913</strain>
    </source>
</reference>
<sequence length="321" mass="34078">MNVLVTGGAGFIGSHLCAELVSRGVKVSVLDDLSTGRLENIIDLPVTIHIASVTDVHAVEKAVEGVDAIVHLAAVASVPQSIEEPMRTHEVNVNGTLNVLEAARAVGAHVVVASSAAVYGNQSESVNAESTPPQPLSPYATSKLATEAYATTWQEAFGLPTLALRFFNVFGPRQHPGDAYAAVIPAFVAAAVAGEPLKIYGDGEQTRDFIPVFTVASLLADAVARRVTHPRPVNVAFGRRTSLLQVADLLEGIIERPLPREFAPVRAGDIRNSSADDTLLRSLFPDLRRTGLTESLRRTVSWWRSADGRAPALLGRSADAA</sequence>
<gene>
    <name evidence="3" type="ORF">Aco04nite_62310</name>
</gene>
<evidence type="ECO:0000259" key="2">
    <source>
        <dbReference type="Pfam" id="PF01370"/>
    </source>
</evidence>
<comment type="caution">
    <text evidence="3">The sequence shown here is derived from an EMBL/GenBank/DDBJ whole genome shotgun (WGS) entry which is preliminary data.</text>
</comment>
<evidence type="ECO:0000256" key="1">
    <source>
        <dbReference type="ARBA" id="ARBA00007637"/>
    </source>
</evidence>
<dbReference type="Proteomes" id="UP000680865">
    <property type="component" value="Unassembled WGS sequence"/>
</dbReference>
<keyword evidence="4" id="KW-1185">Reference proteome</keyword>
<dbReference type="PANTHER" id="PTHR43000">
    <property type="entry name" value="DTDP-D-GLUCOSE 4,6-DEHYDRATASE-RELATED"/>
    <property type="match status" value="1"/>
</dbReference>
<proteinExistence type="inferred from homology"/>
<dbReference type="RefSeq" id="WP_213000757.1">
    <property type="nucleotide sequence ID" value="NZ_BAAATW010000001.1"/>
</dbReference>
<dbReference type="InterPro" id="IPR001509">
    <property type="entry name" value="Epimerase_deHydtase"/>
</dbReference>
<organism evidence="3 4">
    <name type="scientific">Winogradskya consettensis</name>
    <dbReference type="NCBI Taxonomy" id="113560"/>
    <lineage>
        <taxon>Bacteria</taxon>
        <taxon>Bacillati</taxon>
        <taxon>Actinomycetota</taxon>
        <taxon>Actinomycetes</taxon>
        <taxon>Micromonosporales</taxon>
        <taxon>Micromonosporaceae</taxon>
        <taxon>Winogradskya</taxon>
    </lineage>
</organism>
<name>A0A919VXS1_9ACTN</name>
<evidence type="ECO:0000313" key="4">
    <source>
        <dbReference type="Proteomes" id="UP000680865"/>
    </source>
</evidence>
<comment type="similarity">
    <text evidence="1">Belongs to the NAD(P)-dependent epimerase/dehydratase family.</text>
</comment>
<protein>
    <submittedName>
        <fullName evidence="3">UDP-glucose 4-epimerase-like protein</fullName>
    </submittedName>
</protein>
<dbReference type="EMBL" id="BOQP01000035">
    <property type="protein sequence ID" value="GIM78805.1"/>
    <property type="molecule type" value="Genomic_DNA"/>
</dbReference>
<dbReference type="Pfam" id="PF01370">
    <property type="entry name" value="Epimerase"/>
    <property type="match status" value="1"/>
</dbReference>
<feature type="domain" description="NAD-dependent epimerase/dehydratase" evidence="2">
    <location>
        <begin position="3"/>
        <end position="236"/>
    </location>
</feature>
<dbReference type="Gene3D" id="3.90.25.10">
    <property type="entry name" value="UDP-galactose 4-epimerase, domain 1"/>
    <property type="match status" value="1"/>
</dbReference>
<accession>A0A919VXS1</accession>